<dbReference type="AlphaFoldDB" id="A0A9P3LKX7"/>
<dbReference type="Proteomes" id="UP000703269">
    <property type="component" value="Unassembled WGS sequence"/>
</dbReference>
<dbReference type="OrthoDB" id="3226657at2759"/>
<evidence type="ECO:0008006" key="3">
    <source>
        <dbReference type="Google" id="ProtNLM"/>
    </source>
</evidence>
<dbReference type="EMBL" id="BPQB01000100">
    <property type="protein sequence ID" value="GJE99088.1"/>
    <property type="molecule type" value="Genomic_DNA"/>
</dbReference>
<keyword evidence="2" id="KW-1185">Reference proteome</keyword>
<protein>
    <recommendedName>
        <fullName evidence="3">Heterokaryon incompatibility domain-containing protein</fullName>
    </recommendedName>
</protein>
<gene>
    <name evidence="1" type="ORF">PsYK624_153310</name>
</gene>
<comment type="caution">
    <text evidence="1">The sequence shown here is derived from an EMBL/GenBank/DDBJ whole genome shotgun (WGS) entry which is preliminary data.</text>
</comment>
<evidence type="ECO:0000313" key="1">
    <source>
        <dbReference type="EMBL" id="GJE99088.1"/>
    </source>
</evidence>
<accession>A0A9P3LKX7</accession>
<proteinExistence type="predicted"/>
<organism evidence="1 2">
    <name type="scientific">Phanerochaete sordida</name>
    <dbReference type="NCBI Taxonomy" id="48140"/>
    <lineage>
        <taxon>Eukaryota</taxon>
        <taxon>Fungi</taxon>
        <taxon>Dikarya</taxon>
        <taxon>Basidiomycota</taxon>
        <taxon>Agaricomycotina</taxon>
        <taxon>Agaricomycetes</taxon>
        <taxon>Polyporales</taxon>
        <taxon>Phanerochaetaceae</taxon>
        <taxon>Phanerochaete</taxon>
    </lineage>
</organism>
<reference evidence="1 2" key="1">
    <citation type="submission" date="2021-08" db="EMBL/GenBank/DDBJ databases">
        <title>Draft Genome Sequence of Phanerochaete sordida strain YK-624.</title>
        <authorList>
            <person name="Mori T."/>
            <person name="Dohra H."/>
            <person name="Suzuki T."/>
            <person name="Kawagishi H."/>
            <person name="Hirai H."/>
        </authorList>
    </citation>
    <scope>NUCLEOTIDE SEQUENCE [LARGE SCALE GENOMIC DNA]</scope>
    <source>
        <strain evidence="1 2">YK-624</strain>
    </source>
</reference>
<sequence>MEVWTSINAYQWPVPIPKTTTLDHIRVELLNLGAEYVWLDVLCLRQRGREEDEQQRKEEWQLDVPTIGHIYSLDAPCITYFNGLGIPFDPSPATLASPRHWFNRVWTVQEASSAWIPGGLTGFEKGAEGVPRDRPEWLRQEATSSSSGQASEDLKALLSEVSKNDGEDPVPEVCDFFYRRHANAIPADRRQLLSYWNFAIKAMKGRHCSTELDRVHALAYILKCDTLPIYDEQVSPDLAWNMLLKHLYPYVRNLLLLQHLKLSPSSTSLLPSLNEFMELSLTDEDHHMGWLFLLRPSRLGAAEPGIYYHEVEAFQPSFYLRLMEDGAGETFVVLVDAADASRSYTVGCYDVVPLEPQTKYRILKVDYRVWMVVEDVGLKVYDADDEEKGGRGALEARDVIKRGRILVRRIEKALPPCETMTVVYF</sequence>
<name>A0A9P3LKX7_9APHY</name>
<evidence type="ECO:0000313" key="2">
    <source>
        <dbReference type="Proteomes" id="UP000703269"/>
    </source>
</evidence>